<dbReference type="Proteomes" id="UP000054532">
    <property type="component" value="Unassembled WGS sequence"/>
</dbReference>
<accession>W2GD28</accession>
<organism evidence="1">
    <name type="scientific">Phytophthora nicotianae</name>
    <name type="common">Potato buckeye rot agent</name>
    <name type="synonym">Phytophthora parasitica</name>
    <dbReference type="NCBI Taxonomy" id="4792"/>
    <lineage>
        <taxon>Eukaryota</taxon>
        <taxon>Sar</taxon>
        <taxon>Stramenopiles</taxon>
        <taxon>Oomycota</taxon>
        <taxon>Peronosporomycetes</taxon>
        <taxon>Peronosporales</taxon>
        <taxon>Peronosporaceae</taxon>
        <taxon>Phytophthora</taxon>
    </lineage>
</organism>
<dbReference type="AlphaFoldDB" id="W2GD28"/>
<dbReference type="Proteomes" id="UP000053236">
    <property type="component" value="Unassembled WGS sequence"/>
</dbReference>
<evidence type="ECO:0000313" key="2">
    <source>
        <dbReference type="EMBL" id="ETM40004.1"/>
    </source>
</evidence>
<evidence type="ECO:0000313" key="1">
    <source>
        <dbReference type="EMBL" id="ETK80126.1"/>
    </source>
</evidence>
<dbReference type="EMBL" id="KI687754">
    <property type="protein sequence ID" value="ETK80126.1"/>
    <property type="molecule type" value="Genomic_DNA"/>
</dbReference>
<evidence type="ECO:0008006" key="3">
    <source>
        <dbReference type="Google" id="ProtNLM"/>
    </source>
</evidence>
<name>W2GD28_PHYNI</name>
<gene>
    <name evidence="2" type="ORF">L914_13928</name>
    <name evidence="1" type="ORF">L915_14120</name>
</gene>
<sequence length="331" mass="37248">IVSKSELTIMAGKSTPSTTLRRNGARIRKALEVCDLAEYAQRLVRRSSPLRVLGLDVNTNSTGFAVVTERGRVCRWGHIPTAQFSSADVMQIGGAVDEFLANVHAAELEQQPDAQWVVGIEAFMRMFRSGRFHNAGIFQLAQLNGIVSFACWKRFNVLPLHTHPSAARGFFGLSAPTTKSKKNSIKHQVMGFLEKQEPELTQAAGQYTKTSEALPSFERMRTGALADSAFDIADAYVIAAYTRCVHFQTQLQVQEPQLTEKFSDRYLDLTYKTAAKTKKSSSEMEALKTMTEKEKLTYTRDLFTFGLENWFKEHNECFLLHDLKKIDEDTC</sequence>
<feature type="non-terminal residue" evidence="1">
    <location>
        <position position="1"/>
    </location>
</feature>
<dbReference type="GO" id="GO:0003676">
    <property type="term" value="F:nucleic acid binding"/>
    <property type="evidence" value="ECO:0007669"/>
    <property type="project" value="InterPro"/>
</dbReference>
<proteinExistence type="predicted"/>
<dbReference type="Gene3D" id="3.30.420.10">
    <property type="entry name" value="Ribonuclease H-like superfamily/Ribonuclease H"/>
    <property type="match status" value="1"/>
</dbReference>
<reference evidence="2" key="2">
    <citation type="submission" date="2013-11" db="EMBL/GenBank/DDBJ databases">
        <title>The Genome Sequence of Phytophthora parasitica IAC_01/95.</title>
        <authorList>
            <consortium name="The Broad Institute Genomics Platform"/>
            <person name="Russ C."/>
            <person name="Tyler B."/>
            <person name="Panabieres F."/>
            <person name="Shan W."/>
            <person name="Tripathy S."/>
            <person name="Grunwald N."/>
            <person name="Machado M."/>
            <person name="Johnson C.S."/>
            <person name="Arredondo F."/>
            <person name="Hong C."/>
            <person name="Coffey M."/>
            <person name="Young S.K."/>
            <person name="Zeng Q."/>
            <person name="Gargeya S."/>
            <person name="Fitzgerald M."/>
            <person name="Abouelleil A."/>
            <person name="Alvarado L."/>
            <person name="Chapman S.B."/>
            <person name="Gainer-Dewar J."/>
            <person name="Goldberg J."/>
            <person name="Griggs A."/>
            <person name="Gujja S."/>
            <person name="Hansen M."/>
            <person name="Howarth C."/>
            <person name="Imamovic A."/>
            <person name="Ireland A."/>
            <person name="Larimer J."/>
            <person name="McCowan C."/>
            <person name="Murphy C."/>
            <person name="Pearson M."/>
            <person name="Poon T.W."/>
            <person name="Priest M."/>
            <person name="Roberts A."/>
            <person name="Saif S."/>
            <person name="Shea T."/>
            <person name="Sykes S."/>
            <person name="Wortman J."/>
            <person name="Nusbaum C."/>
            <person name="Birren B."/>
        </authorList>
    </citation>
    <scope>NUCLEOTIDE SEQUENCE [LARGE SCALE GENOMIC DNA]</scope>
    <source>
        <strain evidence="2">IAC_01/95</strain>
    </source>
</reference>
<reference evidence="1" key="1">
    <citation type="submission" date="2013-11" db="EMBL/GenBank/DDBJ databases">
        <title>The Genome Sequence of Phytophthora parasitica CJ02B3.</title>
        <authorList>
            <consortium name="The Broad Institute Genomics Platform"/>
            <person name="Russ C."/>
            <person name="Tyler B."/>
            <person name="Panabieres F."/>
            <person name="Shan W."/>
            <person name="Tripathy S."/>
            <person name="Grunwald N."/>
            <person name="Machado M."/>
            <person name="Johnson C.S."/>
            <person name="Arredondo F."/>
            <person name="Hong C."/>
            <person name="Coffey M."/>
            <person name="Young S.K."/>
            <person name="Zeng Q."/>
            <person name="Gargeya S."/>
            <person name="Fitzgerald M."/>
            <person name="Abouelleil A."/>
            <person name="Alvarado L."/>
            <person name="Chapman S.B."/>
            <person name="Gainer-Dewar J."/>
            <person name="Goldberg J."/>
            <person name="Griggs A."/>
            <person name="Gujja S."/>
            <person name="Hansen M."/>
            <person name="Howarth C."/>
            <person name="Imamovic A."/>
            <person name="Ireland A."/>
            <person name="Larimer J."/>
            <person name="McCowan C."/>
            <person name="Murphy C."/>
            <person name="Pearson M."/>
            <person name="Poon T.W."/>
            <person name="Priest M."/>
            <person name="Roberts A."/>
            <person name="Saif S."/>
            <person name="Shea T."/>
            <person name="Sykes S."/>
            <person name="Wortman J."/>
            <person name="Nusbaum C."/>
            <person name="Birren B."/>
        </authorList>
    </citation>
    <scope>NUCLEOTIDE SEQUENCE [LARGE SCALE GENOMIC DNA]</scope>
    <source>
        <strain evidence="1">CJ02B3</strain>
    </source>
</reference>
<dbReference type="InterPro" id="IPR036397">
    <property type="entry name" value="RNaseH_sf"/>
</dbReference>
<dbReference type="EMBL" id="KI694433">
    <property type="protein sequence ID" value="ETM40004.1"/>
    <property type="molecule type" value="Genomic_DNA"/>
</dbReference>
<protein>
    <recommendedName>
        <fullName evidence="3">Mitochondrial resolvase Ydc2 catalytic domain-containing protein</fullName>
    </recommendedName>
</protein>
<dbReference type="VEuPathDB" id="FungiDB:PPTG_14526"/>